<keyword evidence="2 3" id="KW-0040">ANK repeat</keyword>
<reference evidence="5 6" key="1">
    <citation type="submission" date="2023-03" db="EMBL/GenBank/DDBJ databases">
        <title>Genome insight into feeding habits of ladybird beetles.</title>
        <authorList>
            <person name="Li H.-S."/>
            <person name="Huang Y.-H."/>
            <person name="Pang H."/>
        </authorList>
    </citation>
    <scope>NUCLEOTIDE SEQUENCE [LARGE SCALE GENOMIC DNA]</scope>
    <source>
        <strain evidence="5">SYSU_2023b</strain>
        <tissue evidence="5">Whole body</tissue>
    </source>
</reference>
<dbReference type="PANTHER" id="PTHR24198:SF165">
    <property type="entry name" value="ANKYRIN REPEAT-CONTAINING PROTEIN-RELATED"/>
    <property type="match status" value="1"/>
</dbReference>
<dbReference type="Proteomes" id="UP001431783">
    <property type="component" value="Unassembled WGS sequence"/>
</dbReference>
<evidence type="ECO:0000313" key="6">
    <source>
        <dbReference type="Proteomes" id="UP001431783"/>
    </source>
</evidence>
<dbReference type="Pfam" id="PF12796">
    <property type="entry name" value="Ank_2"/>
    <property type="match status" value="1"/>
</dbReference>
<dbReference type="EMBL" id="JARQZJ010000061">
    <property type="protein sequence ID" value="KAK9878854.1"/>
    <property type="molecule type" value="Genomic_DNA"/>
</dbReference>
<feature type="repeat" description="ANK" evidence="3">
    <location>
        <begin position="171"/>
        <end position="203"/>
    </location>
</feature>
<sequence>MEDHCSPENMRCLSREQHVECDHVTPEDKLKYELHYAATRGNMKQVKRALRKIGDVNSSYTSGLTALHLFCLNGYVKCVKDILKLKPDVNIRDDSDSTPLNVYFDSLQCHTSYSTPIVEMLLKAGADPNALPRYQMAPLHMALENFDRKRPVRFVELLINHGADVNLQGMFGNTPLHFAISTLNDPAIDLLLRKGADIYLKNKRGVSPMDLVLTEMKGDLNMLTRLGKELIIMYYCGTQVHRKHWDAVRQIPSLRSFRSRIKLEVGILSSYKCSGFNITYYDILKSTTTKVAKYMLNSVFFDFLQNESLFIRETDYILQEEYFRKLNKAYEKYKVYISAHNFLKEVLPILPEICINNIIEYLDDKDLINMGKATSSLVQIVE</sequence>
<dbReference type="PROSITE" id="PS50181">
    <property type="entry name" value="FBOX"/>
    <property type="match status" value="1"/>
</dbReference>
<feature type="repeat" description="ANK" evidence="3">
    <location>
        <begin position="134"/>
        <end position="170"/>
    </location>
</feature>
<dbReference type="PROSITE" id="PS50088">
    <property type="entry name" value="ANK_REPEAT"/>
    <property type="match status" value="3"/>
</dbReference>
<gene>
    <name evidence="5" type="ORF">WA026_003688</name>
</gene>
<comment type="caution">
    <text evidence="5">The sequence shown here is derived from an EMBL/GenBank/DDBJ whole genome shotgun (WGS) entry which is preliminary data.</text>
</comment>
<proteinExistence type="predicted"/>
<dbReference type="SUPFAM" id="SSF48403">
    <property type="entry name" value="Ankyrin repeat"/>
    <property type="match status" value="1"/>
</dbReference>
<dbReference type="PROSITE" id="PS50297">
    <property type="entry name" value="ANK_REP_REGION"/>
    <property type="match status" value="2"/>
</dbReference>
<dbReference type="AlphaFoldDB" id="A0AAW1U756"/>
<dbReference type="SMART" id="SM00248">
    <property type="entry name" value="ANK"/>
    <property type="match status" value="5"/>
</dbReference>
<dbReference type="PRINTS" id="PR01415">
    <property type="entry name" value="ANKYRIN"/>
</dbReference>
<evidence type="ECO:0000259" key="4">
    <source>
        <dbReference type="PROSITE" id="PS50181"/>
    </source>
</evidence>
<name>A0AAW1U756_9CUCU</name>
<feature type="repeat" description="ANK" evidence="3">
    <location>
        <begin position="62"/>
        <end position="94"/>
    </location>
</feature>
<dbReference type="Gene3D" id="1.25.40.20">
    <property type="entry name" value="Ankyrin repeat-containing domain"/>
    <property type="match status" value="2"/>
</dbReference>
<evidence type="ECO:0000256" key="1">
    <source>
        <dbReference type="ARBA" id="ARBA00022737"/>
    </source>
</evidence>
<evidence type="ECO:0000313" key="5">
    <source>
        <dbReference type="EMBL" id="KAK9878854.1"/>
    </source>
</evidence>
<keyword evidence="1" id="KW-0677">Repeat</keyword>
<dbReference type="Pfam" id="PF00023">
    <property type="entry name" value="Ank"/>
    <property type="match status" value="1"/>
</dbReference>
<evidence type="ECO:0000256" key="2">
    <source>
        <dbReference type="ARBA" id="ARBA00023043"/>
    </source>
</evidence>
<dbReference type="InterPro" id="IPR001810">
    <property type="entry name" value="F-box_dom"/>
</dbReference>
<accession>A0AAW1U756</accession>
<dbReference type="InterPro" id="IPR002110">
    <property type="entry name" value="Ankyrin_rpt"/>
</dbReference>
<dbReference type="InterPro" id="IPR036770">
    <property type="entry name" value="Ankyrin_rpt-contain_sf"/>
</dbReference>
<protein>
    <recommendedName>
        <fullName evidence="4">F-box domain-containing protein</fullName>
    </recommendedName>
</protein>
<keyword evidence="6" id="KW-1185">Reference proteome</keyword>
<feature type="domain" description="F-box" evidence="4">
    <location>
        <begin position="344"/>
        <end position="382"/>
    </location>
</feature>
<dbReference type="PANTHER" id="PTHR24198">
    <property type="entry name" value="ANKYRIN REPEAT AND PROTEIN KINASE DOMAIN-CONTAINING PROTEIN"/>
    <property type="match status" value="1"/>
</dbReference>
<organism evidence="5 6">
    <name type="scientific">Henosepilachna vigintioctopunctata</name>
    <dbReference type="NCBI Taxonomy" id="420089"/>
    <lineage>
        <taxon>Eukaryota</taxon>
        <taxon>Metazoa</taxon>
        <taxon>Ecdysozoa</taxon>
        <taxon>Arthropoda</taxon>
        <taxon>Hexapoda</taxon>
        <taxon>Insecta</taxon>
        <taxon>Pterygota</taxon>
        <taxon>Neoptera</taxon>
        <taxon>Endopterygota</taxon>
        <taxon>Coleoptera</taxon>
        <taxon>Polyphaga</taxon>
        <taxon>Cucujiformia</taxon>
        <taxon>Coccinelloidea</taxon>
        <taxon>Coccinellidae</taxon>
        <taxon>Epilachninae</taxon>
        <taxon>Epilachnini</taxon>
        <taxon>Henosepilachna</taxon>
    </lineage>
</organism>
<evidence type="ECO:0000256" key="3">
    <source>
        <dbReference type="PROSITE-ProRule" id="PRU00023"/>
    </source>
</evidence>